<evidence type="ECO:0000313" key="18">
    <source>
        <dbReference type="EMBL" id="ANP26540.1"/>
    </source>
</evidence>
<protein>
    <recommendedName>
        <fullName evidence="4 16">NADH-ubiquinone oxidoreductase chain 4</fullName>
        <ecNumber evidence="3 16">7.1.1.2</ecNumber>
    </recommendedName>
</protein>
<dbReference type="GeneID" id="33865885"/>
<dbReference type="EMBL" id="KU174946">
    <property type="protein sequence ID" value="ANP26540.1"/>
    <property type="molecule type" value="Genomic_DNA"/>
</dbReference>
<feature type="transmembrane region" description="Helical" evidence="16">
    <location>
        <begin position="42"/>
        <end position="67"/>
    </location>
</feature>
<keyword evidence="12 16" id="KW-0830">Ubiquinone</keyword>
<reference evidence="18" key="1">
    <citation type="journal article" date="2017" name="Genome Biol. Evol.">
        <title>Mitochondrial Genome Assemblies of Elysia timida and Elysia cornigera and the Response of Mitochondrion-Associated Metabolism during Starvation.</title>
        <authorList>
            <person name="Rauch C."/>
            <person name="Christa G."/>
            <person name="de Vries J."/>
            <person name="Woehle C."/>
            <person name="Gould S.B."/>
        </authorList>
    </citation>
    <scope>NUCLEOTIDE SEQUENCE</scope>
</reference>
<feature type="transmembrane region" description="Helical" evidence="16">
    <location>
        <begin position="231"/>
        <end position="256"/>
    </location>
</feature>
<evidence type="ECO:0000256" key="10">
    <source>
        <dbReference type="ARBA" id="ARBA00022989"/>
    </source>
</evidence>
<dbReference type="CTD" id="4538"/>
<keyword evidence="5 16" id="KW-0813">Transport</keyword>
<evidence type="ECO:0000256" key="13">
    <source>
        <dbReference type="ARBA" id="ARBA00023128"/>
    </source>
</evidence>
<keyword evidence="8" id="KW-1278">Translocase</keyword>
<evidence type="ECO:0000256" key="6">
    <source>
        <dbReference type="ARBA" id="ARBA00022660"/>
    </source>
</evidence>
<comment type="subcellular location">
    <subcellularLocation>
        <location evidence="1 16">Mitochondrion membrane</location>
        <topology evidence="1 16">Multi-pass membrane protein</topology>
    </subcellularLocation>
</comment>
<sequence length="453" mass="50246">MYGVISLGFIFYWGSSIVCFTMLCFMCIILMSQSFSCSFNMFFNLSPLSSFMLMLSVVLCILSLISTPNSKSYSYQCTISLLGGFLALAFSSSNMINFYIWFEASLIPTLILIICWGYQPERLQAGSYVMLYTVAASLPLLLILIWRCVFAGSMNIFVMGNSSSHILSSVLIFVYGAFLVKLPMYSVHLWLPKAHVEAPLAGSMILAGILLKLGGFGLFQMNKCFSLLSSYSTSFIIACVSLWGGLLAVMVCLRQVDVKSYVAYSSVGHMGLVSAGVILDRTWGVSSAFITMIAHGFASSALFCLAFFSYGKSHSRAMPYMKGMLKLYPILSFWWFIFCCINMAAPPTINLLGEMLIIPSAWFSFWGLAIVLTTMVFMSASYNMYLYSSINHGDGSFYLTSGTNVNSSEGICLISHFIPLLIIFKSSMFLVYNSFLLFGSGRPIFELQNQSFI</sequence>
<keyword evidence="13 16" id="KW-0496">Mitochondrion</keyword>
<dbReference type="InterPro" id="IPR001750">
    <property type="entry name" value="ND/Mrp_TM"/>
</dbReference>
<evidence type="ECO:0000256" key="14">
    <source>
        <dbReference type="ARBA" id="ARBA00023136"/>
    </source>
</evidence>
<evidence type="ECO:0000256" key="12">
    <source>
        <dbReference type="ARBA" id="ARBA00023075"/>
    </source>
</evidence>
<feature type="transmembrane region" description="Helical" evidence="16">
    <location>
        <begin position="125"/>
        <end position="146"/>
    </location>
</feature>
<keyword evidence="11 16" id="KW-0520">NAD</keyword>
<evidence type="ECO:0000256" key="2">
    <source>
        <dbReference type="ARBA" id="ARBA00009025"/>
    </source>
</evidence>
<keyword evidence="9 16" id="KW-0249">Electron transport</keyword>
<dbReference type="RefSeq" id="YP_009408673.1">
    <property type="nucleotide sequence ID" value="NC_035490.1"/>
</dbReference>
<keyword evidence="7 16" id="KW-0812">Transmembrane</keyword>
<feature type="transmembrane region" description="Helical" evidence="16">
    <location>
        <begin position="288"/>
        <end position="310"/>
    </location>
</feature>
<dbReference type="GO" id="GO:0031966">
    <property type="term" value="C:mitochondrial membrane"/>
    <property type="evidence" value="ECO:0007669"/>
    <property type="project" value="UniProtKB-SubCell"/>
</dbReference>
<dbReference type="PANTHER" id="PTHR43507">
    <property type="entry name" value="NADH-UBIQUINONE OXIDOREDUCTASE CHAIN 4"/>
    <property type="match status" value="1"/>
</dbReference>
<dbReference type="GO" id="GO:0008137">
    <property type="term" value="F:NADH dehydrogenase (ubiquinone) activity"/>
    <property type="evidence" value="ECO:0007669"/>
    <property type="project" value="UniProtKB-UniRule"/>
</dbReference>
<dbReference type="GO" id="GO:0042773">
    <property type="term" value="P:ATP synthesis coupled electron transport"/>
    <property type="evidence" value="ECO:0007669"/>
    <property type="project" value="InterPro"/>
</dbReference>
<proteinExistence type="inferred from homology"/>
<feature type="transmembrane region" description="Helical" evidence="16">
    <location>
        <begin position="200"/>
        <end position="219"/>
    </location>
</feature>
<feature type="transmembrane region" description="Helical" evidence="16">
    <location>
        <begin position="262"/>
        <end position="279"/>
    </location>
</feature>
<feature type="transmembrane region" description="Helical" evidence="16">
    <location>
        <begin position="417"/>
        <end position="438"/>
    </location>
</feature>
<feature type="transmembrane region" description="Helical" evidence="16">
    <location>
        <begin position="6"/>
        <end position="30"/>
    </location>
</feature>
<evidence type="ECO:0000256" key="4">
    <source>
        <dbReference type="ARBA" id="ARBA00021006"/>
    </source>
</evidence>
<dbReference type="PRINTS" id="PR01437">
    <property type="entry name" value="NUOXDRDTASE4"/>
</dbReference>
<evidence type="ECO:0000256" key="16">
    <source>
        <dbReference type="RuleBase" id="RU003297"/>
    </source>
</evidence>
<feature type="domain" description="NADH:quinone oxidoreductase/Mrp antiporter transmembrane" evidence="17">
    <location>
        <begin position="92"/>
        <end position="376"/>
    </location>
</feature>
<geneLocation type="mitochondrion" evidence="18"/>
<dbReference type="InterPro" id="IPR003918">
    <property type="entry name" value="NADH_UbQ_OxRdtase"/>
</dbReference>
<name>A0A342LD55_ELYTI</name>
<evidence type="ECO:0000256" key="3">
    <source>
        <dbReference type="ARBA" id="ARBA00012944"/>
    </source>
</evidence>
<dbReference type="EC" id="7.1.1.2" evidence="3 16"/>
<keyword evidence="14 16" id="KW-0472">Membrane</keyword>
<dbReference type="GO" id="GO:0015990">
    <property type="term" value="P:electron transport coupled proton transport"/>
    <property type="evidence" value="ECO:0007669"/>
    <property type="project" value="TreeGrafter"/>
</dbReference>
<evidence type="ECO:0000256" key="11">
    <source>
        <dbReference type="ARBA" id="ARBA00023027"/>
    </source>
</evidence>
<feature type="transmembrane region" description="Helical" evidence="16">
    <location>
        <begin position="73"/>
        <end position="91"/>
    </location>
</feature>
<dbReference type="GO" id="GO:0003954">
    <property type="term" value="F:NADH dehydrogenase activity"/>
    <property type="evidence" value="ECO:0007669"/>
    <property type="project" value="TreeGrafter"/>
</dbReference>
<evidence type="ECO:0000256" key="15">
    <source>
        <dbReference type="ARBA" id="ARBA00049551"/>
    </source>
</evidence>
<evidence type="ECO:0000256" key="5">
    <source>
        <dbReference type="ARBA" id="ARBA00022448"/>
    </source>
</evidence>
<comment type="similarity">
    <text evidence="2 16">Belongs to the complex I subunit 4 family.</text>
</comment>
<evidence type="ECO:0000256" key="7">
    <source>
        <dbReference type="ARBA" id="ARBA00022692"/>
    </source>
</evidence>
<dbReference type="GO" id="GO:0048039">
    <property type="term" value="F:ubiquinone binding"/>
    <property type="evidence" value="ECO:0007669"/>
    <property type="project" value="TreeGrafter"/>
</dbReference>
<keyword evidence="6 16" id="KW-0679">Respiratory chain</keyword>
<feature type="transmembrane region" description="Helical" evidence="16">
    <location>
        <begin position="330"/>
        <end position="349"/>
    </location>
</feature>
<evidence type="ECO:0000256" key="8">
    <source>
        <dbReference type="ARBA" id="ARBA00022967"/>
    </source>
</evidence>
<feature type="transmembrane region" description="Helical" evidence="16">
    <location>
        <begin position="361"/>
        <end position="382"/>
    </location>
</feature>
<gene>
    <name evidence="18" type="primary">ND4</name>
</gene>
<keyword evidence="10 16" id="KW-1133">Transmembrane helix</keyword>
<evidence type="ECO:0000256" key="9">
    <source>
        <dbReference type="ARBA" id="ARBA00022982"/>
    </source>
</evidence>
<comment type="function">
    <text evidence="16">Core subunit of the mitochondrial membrane respiratory chain NADH dehydrogenase (Complex I) which catalyzes electron transfer from NADH through the respiratory chain, using ubiquinone as an electron acceptor. Essential for the catalytic activity and assembly of complex I.</text>
</comment>
<dbReference type="AlphaFoldDB" id="A0A342LD55"/>
<evidence type="ECO:0000259" key="17">
    <source>
        <dbReference type="Pfam" id="PF00361"/>
    </source>
</evidence>
<dbReference type="PANTHER" id="PTHR43507:SF20">
    <property type="entry name" value="NADH-UBIQUINONE OXIDOREDUCTASE CHAIN 4"/>
    <property type="match status" value="1"/>
</dbReference>
<accession>A0A342LD55</accession>
<evidence type="ECO:0000256" key="1">
    <source>
        <dbReference type="ARBA" id="ARBA00004225"/>
    </source>
</evidence>
<organism evidence="18">
    <name type="scientific">Elysia timida</name>
    <name type="common">Sea slug</name>
    <dbReference type="NCBI Taxonomy" id="154625"/>
    <lineage>
        <taxon>Eukaryota</taxon>
        <taxon>Metazoa</taxon>
        <taxon>Spiralia</taxon>
        <taxon>Lophotrochozoa</taxon>
        <taxon>Mollusca</taxon>
        <taxon>Gastropoda</taxon>
        <taxon>Heterobranchia</taxon>
        <taxon>Euthyneura</taxon>
        <taxon>Panpulmonata</taxon>
        <taxon>Sacoglossa</taxon>
        <taxon>Placobranchoidea</taxon>
        <taxon>Plakobranchidae</taxon>
        <taxon>Elysia</taxon>
    </lineage>
</organism>
<comment type="catalytic activity">
    <reaction evidence="15 16">
        <text>a ubiquinone + NADH + 5 H(+)(in) = a ubiquinol + NAD(+) + 4 H(+)(out)</text>
        <dbReference type="Rhea" id="RHEA:29091"/>
        <dbReference type="Rhea" id="RHEA-COMP:9565"/>
        <dbReference type="Rhea" id="RHEA-COMP:9566"/>
        <dbReference type="ChEBI" id="CHEBI:15378"/>
        <dbReference type="ChEBI" id="CHEBI:16389"/>
        <dbReference type="ChEBI" id="CHEBI:17976"/>
        <dbReference type="ChEBI" id="CHEBI:57540"/>
        <dbReference type="ChEBI" id="CHEBI:57945"/>
        <dbReference type="EC" id="7.1.1.2"/>
    </reaction>
</comment>
<dbReference type="Pfam" id="PF00361">
    <property type="entry name" value="Proton_antipo_M"/>
    <property type="match status" value="1"/>
</dbReference>
<feature type="transmembrane region" description="Helical" evidence="16">
    <location>
        <begin position="98"/>
        <end position="119"/>
    </location>
</feature>